<feature type="transmembrane region" description="Helical" evidence="9">
    <location>
        <begin position="63"/>
        <end position="83"/>
    </location>
</feature>
<dbReference type="InterPro" id="IPR004326">
    <property type="entry name" value="Mlo"/>
</dbReference>
<comment type="similarity">
    <text evidence="2">Belongs to the MLO family.</text>
</comment>
<evidence type="ECO:0008006" key="12">
    <source>
        <dbReference type="Google" id="ProtNLM"/>
    </source>
</evidence>
<name>A0ABP0YBN7_9ROSI</name>
<gene>
    <name evidence="10" type="ORF">CITCOLO1_LOCUS8249</name>
</gene>
<dbReference type="PANTHER" id="PTHR31942:SF54">
    <property type="entry name" value="MLO-LIKE PROTEIN 13"/>
    <property type="match status" value="1"/>
</dbReference>
<feature type="transmembrane region" description="Helical" evidence="9">
    <location>
        <begin position="265"/>
        <end position="288"/>
    </location>
</feature>
<dbReference type="Pfam" id="PF03094">
    <property type="entry name" value="Mlo"/>
    <property type="match status" value="1"/>
</dbReference>
<keyword evidence="7" id="KW-0568">Pathogenesis-related protein</keyword>
<evidence type="ECO:0000256" key="9">
    <source>
        <dbReference type="SAM" id="Phobius"/>
    </source>
</evidence>
<comment type="subcellular location">
    <subcellularLocation>
        <location evidence="1">Membrane</location>
        <topology evidence="1">Multi-pass membrane protein</topology>
    </subcellularLocation>
</comment>
<keyword evidence="3 9" id="KW-0812">Transmembrane</keyword>
<evidence type="ECO:0000313" key="10">
    <source>
        <dbReference type="EMBL" id="CAK9316388.1"/>
    </source>
</evidence>
<reference evidence="10 11" key="1">
    <citation type="submission" date="2024-03" db="EMBL/GenBank/DDBJ databases">
        <authorList>
            <person name="Gkanogiannis A."/>
            <person name="Becerra Lopez-Lavalle L."/>
        </authorList>
    </citation>
    <scope>NUCLEOTIDE SEQUENCE [LARGE SCALE GENOMIC DNA]</scope>
</reference>
<evidence type="ECO:0000256" key="4">
    <source>
        <dbReference type="ARBA" id="ARBA00022821"/>
    </source>
</evidence>
<evidence type="ECO:0000256" key="6">
    <source>
        <dbReference type="ARBA" id="ARBA00023136"/>
    </source>
</evidence>
<feature type="compositionally biased region" description="Basic and acidic residues" evidence="8">
    <location>
        <begin position="348"/>
        <end position="358"/>
    </location>
</feature>
<feature type="transmembrane region" description="Helical" evidence="9">
    <location>
        <begin position="308"/>
        <end position="329"/>
    </location>
</feature>
<sequence length="358" mass="41768">MDGRGNVVHEPPNAKFEFTPTWIIAVVSSIIVIISFSVERGLHRLGQGKVPLLSLEALHQLHIFIFVLAVVHVIFCATTMLLASAKIRLWKRWENSIHRGTTISQDDNEFKERAEGFWKNAAVIAWMVAFAKQFHGSITKSDYIYLRQGFIKKHYPGEPNFNFYDHITKTYQHDFKKVVGISWYLWAFVVLFLLLNLEVGAKLEYVITRMAQELNSRMEDKEAQQEQVHDNINRFHRQHKEIKRHGSRHVVNPSNEHFWFGRPSLVLVLIHFILFQNSFEIAFFFWIWTTYGFKSCIMDKPAFIITRLILGGIVQVLCSYSTLPLYSLVTQMGSEYKKPMEEDQMSEGQDHKVQERSS</sequence>
<evidence type="ECO:0000256" key="1">
    <source>
        <dbReference type="ARBA" id="ARBA00004141"/>
    </source>
</evidence>
<protein>
    <recommendedName>
        <fullName evidence="12">MLO-like protein</fullName>
    </recommendedName>
</protein>
<accession>A0ABP0YBN7</accession>
<organism evidence="10 11">
    <name type="scientific">Citrullus colocynthis</name>
    <name type="common">colocynth</name>
    <dbReference type="NCBI Taxonomy" id="252529"/>
    <lineage>
        <taxon>Eukaryota</taxon>
        <taxon>Viridiplantae</taxon>
        <taxon>Streptophyta</taxon>
        <taxon>Embryophyta</taxon>
        <taxon>Tracheophyta</taxon>
        <taxon>Spermatophyta</taxon>
        <taxon>Magnoliopsida</taxon>
        <taxon>eudicotyledons</taxon>
        <taxon>Gunneridae</taxon>
        <taxon>Pentapetalae</taxon>
        <taxon>rosids</taxon>
        <taxon>fabids</taxon>
        <taxon>Cucurbitales</taxon>
        <taxon>Cucurbitaceae</taxon>
        <taxon>Benincaseae</taxon>
        <taxon>Citrullus</taxon>
    </lineage>
</organism>
<feature type="transmembrane region" description="Helical" evidence="9">
    <location>
        <begin position="20"/>
        <end position="42"/>
    </location>
</feature>
<dbReference type="EMBL" id="OZ021736">
    <property type="protein sequence ID" value="CAK9316388.1"/>
    <property type="molecule type" value="Genomic_DNA"/>
</dbReference>
<keyword evidence="11" id="KW-1185">Reference proteome</keyword>
<evidence type="ECO:0000256" key="7">
    <source>
        <dbReference type="ARBA" id="ARBA00023265"/>
    </source>
</evidence>
<evidence type="ECO:0000256" key="8">
    <source>
        <dbReference type="SAM" id="MobiDB-lite"/>
    </source>
</evidence>
<feature type="transmembrane region" description="Helical" evidence="9">
    <location>
        <begin position="183"/>
        <end position="201"/>
    </location>
</feature>
<keyword evidence="6 9" id="KW-0472">Membrane</keyword>
<evidence type="ECO:0000256" key="3">
    <source>
        <dbReference type="ARBA" id="ARBA00022692"/>
    </source>
</evidence>
<keyword evidence="4" id="KW-0611">Plant defense</keyword>
<feature type="region of interest" description="Disordered" evidence="8">
    <location>
        <begin position="339"/>
        <end position="358"/>
    </location>
</feature>
<evidence type="ECO:0000256" key="5">
    <source>
        <dbReference type="ARBA" id="ARBA00022989"/>
    </source>
</evidence>
<evidence type="ECO:0000256" key="2">
    <source>
        <dbReference type="ARBA" id="ARBA00006574"/>
    </source>
</evidence>
<keyword evidence="5 9" id="KW-1133">Transmembrane helix</keyword>
<dbReference type="PANTHER" id="PTHR31942">
    <property type="entry name" value="MLO-LIKE PROTEIN 1"/>
    <property type="match status" value="1"/>
</dbReference>
<evidence type="ECO:0000313" key="11">
    <source>
        <dbReference type="Proteomes" id="UP001642487"/>
    </source>
</evidence>
<proteinExistence type="inferred from homology"/>
<dbReference type="Proteomes" id="UP001642487">
    <property type="component" value="Chromosome 2"/>
</dbReference>